<dbReference type="GO" id="GO:0015288">
    <property type="term" value="F:porin activity"/>
    <property type="evidence" value="ECO:0007669"/>
    <property type="project" value="TreeGrafter"/>
</dbReference>
<keyword evidence="10" id="KW-1185">Reference proteome</keyword>
<dbReference type="GO" id="GO:0015562">
    <property type="term" value="F:efflux transmembrane transporter activity"/>
    <property type="evidence" value="ECO:0007669"/>
    <property type="project" value="InterPro"/>
</dbReference>
<dbReference type="STRING" id="504487.JCM19538_2986"/>
<evidence type="ECO:0000313" key="8">
    <source>
        <dbReference type="EMBL" id="GAL88473.1"/>
    </source>
</evidence>
<dbReference type="Proteomes" id="UP000029641">
    <property type="component" value="Unassembled WGS sequence"/>
</dbReference>
<comment type="caution">
    <text evidence="7">The sequence shown here is derived from an EMBL/GenBank/DDBJ whole genome shotgun (WGS) entry which is preliminary data.</text>
</comment>
<organism evidence="7 9">
    <name type="scientific">Jejuia pallidilutea</name>
    <dbReference type="NCBI Taxonomy" id="504487"/>
    <lineage>
        <taxon>Bacteria</taxon>
        <taxon>Pseudomonadati</taxon>
        <taxon>Bacteroidota</taxon>
        <taxon>Flavobacteriia</taxon>
        <taxon>Flavobacteriales</taxon>
        <taxon>Flavobacteriaceae</taxon>
        <taxon>Jejuia</taxon>
    </lineage>
</organism>
<reference evidence="10" key="1">
    <citation type="journal article" date="2014" name="Genome Announc.">
        <title>Draft Genome Sequence of Marine Flavobacterium Jejuia pallidilutea Strain 11shimoA1 and Pigmentation Mutants.</title>
        <authorList>
            <person name="Takatani N."/>
            <person name="Nakanishi M."/>
            <person name="Meirelles P."/>
            <person name="Mino S."/>
            <person name="Suda W."/>
            <person name="Oshima K."/>
            <person name="Hattori M."/>
            <person name="Ohkuma M."/>
            <person name="Hosokawa M."/>
            <person name="Miyashita K."/>
            <person name="Thompson F.L."/>
            <person name="Niwa A."/>
            <person name="Sawabe T."/>
            <person name="Sawabe T."/>
        </authorList>
    </citation>
    <scope>NUCLEOTIDE SEQUENCE [LARGE SCALE GENOMIC DNA]</scope>
    <source>
        <strain evidence="10">JCM 19538</strain>
    </source>
</reference>
<name>A0A090WEE3_9FLAO</name>
<keyword evidence="5" id="KW-0998">Cell outer membrane</keyword>
<evidence type="ECO:0000256" key="6">
    <source>
        <dbReference type="SAM" id="Coils"/>
    </source>
</evidence>
<evidence type="ECO:0000313" key="9">
    <source>
        <dbReference type="Proteomes" id="UP000029641"/>
    </source>
</evidence>
<proteinExistence type="predicted"/>
<evidence type="ECO:0000313" key="10">
    <source>
        <dbReference type="Proteomes" id="UP000030184"/>
    </source>
</evidence>
<sequence>MFKIMKPTLKILITIFILSLINHFTYAQDSIVDANQTESFKLLIPELEVLINAALANNGMLGYRKDEIEVKKANLKSKRRNWTRNLGIQADTRYGNFNNLSNNISGNDLVTLASATTQTNYGVGLYLKLPVFDIFNRKSEIKQAKTEISQAKNMVKFQEDEIKEIVIRYYEDLILKESLLEIQATNLSDAKVNMEMAKKEFTNGQIEIYEYIRISDITAGVATEFEKAKSNLLLAKKLLENYTGIQIN</sequence>
<keyword evidence="6" id="KW-0175">Coiled coil</keyword>
<accession>A0A090WEE3</accession>
<evidence type="ECO:0000256" key="5">
    <source>
        <dbReference type="ARBA" id="ARBA00023237"/>
    </source>
</evidence>
<evidence type="ECO:0000256" key="4">
    <source>
        <dbReference type="ARBA" id="ARBA00023136"/>
    </source>
</evidence>
<keyword evidence="3" id="KW-0812">Transmembrane</keyword>
<dbReference type="SUPFAM" id="SSF56954">
    <property type="entry name" value="Outer membrane efflux proteins (OEP)"/>
    <property type="match status" value="1"/>
</dbReference>
<dbReference type="EMBL" id="BBNR01000002">
    <property type="protein sequence ID" value="GAL65892.1"/>
    <property type="molecule type" value="Genomic_DNA"/>
</dbReference>
<evidence type="ECO:0000256" key="1">
    <source>
        <dbReference type="ARBA" id="ARBA00004442"/>
    </source>
</evidence>
<dbReference type="GO" id="GO:1990281">
    <property type="term" value="C:efflux pump complex"/>
    <property type="evidence" value="ECO:0007669"/>
    <property type="project" value="TreeGrafter"/>
</dbReference>
<dbReference type="PANTHER" id="PTHR30026:SF20">
    <property type="entry name" value="OUTER MEMBRANE PROTEIN TOLC"/>
    <property type="match status" value="1"/>
</dbReference>
<dbReference type="GO" id="GO:0009279">
    <property type="term" value="C:cell outer membrane"/>
    <property type="evidence" value="ECO:0007669"/>
    <property type="project" value="UniProtKB-SubCell"/>
</dbReference>
<evidence type="ECO:0000256" key="3">
    <source>
        <dbReference type="ARBA" id="ARBA00022692"/>
    </source>
</evidence>
<dbReference type="InterPro" id="IPR051906">
    <property type="entry name" value="TolC-like"/>
</dbReference>
<gene>
    <name evidence="7" type="ORF">JCM19301_3577</name>
    <name evidence="8" type="ORF">JCM19538_2986</name>
</gene>
<evidence type="ECO:0000256" key="2">
    <source>
        <dbReference type="ARBA" id="ARBA00022452"/>
    </source>
</evidence>
<keyword evidence="2" id="KW-1134">Transmembrane beta strand</keyword>
<protein>
    <recommendedName>
        <fullName evidence="11">Outer membrane efflux protein</fullName>
    </recommendedName>
</protein>
<evidence type="ECO:0000313" key="7">
    <source>
        <dbReference type="EMBL" id="GAL65892.1"/>
    </source>
</evidence>
<dbReference type="EMBL" id="BBNY01000003">
    <property type="protein sequence ID" value="GAL88473.1"/>
    <property type="molecule type" value="Genomic_DNA"/>
</dbReference>
<comment type="subcellular location">
    <subcellularLocation>
        <location evidence="1">Cell outer membrane</location>
    </subcellularLocation>
</comment>
<dbReference type="PANTHER" id="PTHR30026">
    <property type="entry name" value="OUTER MEMBRANE PROTEIN TOLC"/>
    <property type="match status" value="1"/>
</dbReference>
<dbReference type="eggNOG" id="COG1538">
    <property type="taxonomic scope" value="Bacteria"/>
</dbReference>
<evidence type="ECO:0008006" key="11">
    <source>
        <dbReference type="Google" id="ProtNLM"/>
    </source>
</evidence>
<feature type="coiled-coil region" evidence="6">
    <location>
        <begin position="141"/>
        <end position="168"/>
    </location>
</feature>
<keyword evidence="4" id="KW-0472">Membrane</keyword>
<dbReference type="AlphaFoldDB" id="A0A090WEE3"/>
<dbReference type="Gene3D" id="1.20.1600.10">
    <property type="entry name" value="Outer membrane efflux proteins (OEP)"/>
    <property type="match status" value="1"/>
</dbReference>
<dbReference type="Proteomes" id="UP000030184">
    <property type="component" value="Unassembled WGS sequence"/>
</dbReference>